<keyword evidence="9 10" id="KW-1208">Phospholipid metabolism</keyword>
<dbReference type="KEGG" id="lji:ELX58_02415"/>
<comment type="subcellular location">
    <subcellularLocation>
        <location evidence="10">Cell membrane</location>
        <topology evidence="10">Multi-pass membrane protein</topology>
    </subcellularLocation>
</comment>
<evidence type="ECO:0000256" key="3">
    <source>
        <dbReference type="ARBA" id="ARBA00022679"/>
    </source>
</evidence>
<keyword evidence="6 10" id="KW-0443">Lipid metabolism</keyword>
<keyword evidence="3 10" id="KW-0808">Transferase</keyword>
<accession>A0A4P6ZKR4</accession>
<evidence type="ECO:0000256" key="5">
    <source>
        <dbReference type="ARBA" id="ARBA00022989"/>
    </source>
</evidence>
<evidence type="ECO:0000256" key="8">
    <source>
        <dbReference type="ARBA" id="ARBA00023209"/>
    </source>
</evidence>
<evidence type="ECO:0000256" key="4">
    <source>
        <dbReference type="ARBA" id="ARBA00022692"/>
    </source>
</evidence>
<keyword evidence="12" id="KW-1185">Reference proteome</keyword>
<evidence type="ECO:0000256" key="7">
    <source>
        <dbReference type="ARBA" id="ARBA00023136"/>
    </source>
</evidence>
<keyword evidence="11" id="KW-0012">Acyltransferase</keyword>
<dbReference type="HAMAP" id="MF_01043">
    <property type="entry name" value="PlsY"/>
    <property type="match status" value="1"/>
</dbReference>
<comment type="similarity">
    <text evidence="10">Belongs to the PlsY family.</text>
</comment>
<dbReference type="InterPro" id="IPR003811">
    <property type="entry name" value="G3P_acylTferase_PlsY"/>
</dbReference>
<evidence type="ECO:0000313" key="12">
    <source>
        <dbReference type="Proteomes" id="UP000294321"/>
    </source>
</evidence>
<protein>
    <recommendedName>
        <fullName evidence="10">Glycerol-3-phosphate acyltransferase</fullName>
    </recommendedName>
    <alternativeName>
        <fullName evidence="10">Acyl-PO4 G3P acyltransferase</fullName>
    </alternativeName>
    <alternativeName>
        <fullName evidence="10">Acyl-phosphate--glycerol-3-phosphate acyltransferase</fullName>
    </alternativeName>
    <alternativeName>
        <fullName evidence="10">G3P acyltransferase</fullName>
        <shortName evidence="10">GPAT</shortName>
        <ecNumber evidence="10">2.3.1.275</ecNumber>
    </alternativeName>
    <alternativeName>
        <fullName evidence="10">Lysophosphatidic acid synthase</fullName>
        <shortName evidence="10">LPA synthase</shortName>
    </alternativeName>
</protein>
<evidence type="ECO:0000256" key="1">
    <source>
        <dbReference type="ARBA" id="ARBA00022475"/>
    </source>
</evidence>
<dbReference type="GO" id="GO:0008654">
    <property type="term" value="P:phospholipid biosynthetic process"/>
    <property type="evidence" value="ECO:0007669"/>
    <property type="project" value="UniProtKB-UniRule"/>
</dbReference>
<feature type="transmembrane region" description="Helical" evidence="10">
    <location>
        <begin position="32"/>
        <end position="55"/>
    </location>
</feature>
<evidence type="ECO:0000256" key="2">
    <source>
        <dbReference type="ARBA" id="ARBA00022516"/>
    </source>
</evidence>
<dbReference type="AlphaFoldDB" id="A0A4P6ZKR4"/>
<dbReference type="GO" id="GO:0005886">
    <property type="term" value="C:plasma membrane"/>
    <property type="evidence" value="ECO:0007669"/>
    <property type="project" value="UniProtKB-SubCell"/>
</dbReference>
<feature type="transmembrane region" description="Helical" evidence="10">
    <location>
        <begin position="76"/>
        <end position="106"/>
    </location>
</feature>
<organism evidence="11 12">
    <name type="scientific">Acetilactobacillus jinshanensis</name>
    <dbReference type="NCBI Taxonomy" id="1720083"/>
    <lineage>
        <taxon>Bacteria</taxon>
        <taxon>Bacillati</taxon>
        <taxon>Bacillota</taxon>
        <taxon>Bacilli</taxon>
        <taxon>Lactobacillales</taxon>
        <taxon>Lactobacillaceae</taxon>
        <taxon>Acetilactobacillus</taxon>
    </lineage>
</organism>
<keyword evidence="8 10" id="KW-0594">Phospholipid biosynthesis</keyword>
<dbReference type="NCBIfam" id="TIGR00023">
    <property type="entry name" value="glycerol-3-phosphate 1-O-acyltransferase PlsY"/>
    <property type="match status" value="1"/>
</dbReference>
<reference evidence="12" key="1">
    <citation type="submission" date="2018-12" db="EMBL/GenBank/DDBJ databases">
        <title>A new species of lactobacillus.</title>
        <authorList>
            <person name="Jian Y."/>
            <person name="Xin L."/>
            <person name="Hong Z.J."/>
            <person name="Ming L.Z."/>
            <person name="Hong X.Z."/>
        </authorList>
    </citation>
    <scope>NUCLEOTIDE SEQUENCE [LARGE SCALE GENOMIC DNA]</scope>
    <source>
        <strain evidence="12">HSLZ-75</strain>
    </source>
</reference>
<sequence length="243" mass="27559">MLSSCKFGTDWAFKAKTDKINLDFISTSKVNILKITIFLVIAYLLGAIPNGLWIGKLFYHKDIRNYGSHNIGATNALRVLGVFPGVVCMILDIAKGSIATLLPIWFNIDFWNIKPTMLIFGIMAILGHSASIFDHFHGGKAVATSAGMLLVYSPWLFVYCFSMMVIMTLLTSMVSFASLFSFTTVTIIILLIHDWYLFPLAVILTIFVYYKHRSNIIRMVHGHENLIHYGLVYWHMKKKHATK</sequence>
<dbReference type="OrthoDB" id="9777124at2"/>
<proteinExistence type="inferred from homology"/>
<dbReference type="EC" id="2.3.1.275" evidence="10"/>
<evidence type="ECO:0000256" key="9">
    <source>
        <dbReference type="ARBA" id="ARBA00023264"/>
    </source>
</evidence>
<keyword evidence="1 10" id="KW-1003">Cell membrane</keyword>
<comment type="pathway">
    <text evidence="10">Lipid metabolism; phospholipid metabolism.</text>
</comment>
<keyword evidence="7 10" id="KW-0472">Membrane</keyword>
<name>A0A4P6ZKR4_9LACO</name>
<keyword evidence="4 10" id="KW-0812">Transmembrane</keyword>
<dbReference type="Proteomes" id="UP000294321">
    <property type="component" value="Chromosome"/>
</dbReference>
<feature type="transmembrane region" description="Helical" evidence="10">
    <location>
        <begin position="118"/>
        <end position="137"/>
    </location>
</feature>
<dbReference type="EMBL" id="CP034726">
    <property type="protein sequence ID" value="QBP18022.1"/>
    <property type="molecule type" value="Genomic_DNA"/>
</dbReference>
<keyword evidence="5 10" id="KW-1133">Transmembrane helix</keyword>
<feature type="transmembrane region" description="Helical" evidence="10">
    <location>
        <begin position="149"/>
        <end position="170"/>
    </location>
</feature>
<dbReference type="UniPathway" id="UPA00085"/>
<dbReference type="SMART" id="SM01207">
    <property type="entry name" value="G3P_acyltransf"/>
    <property type="match status" value="1"/>
</dbReference>
<evidence type="ECO:0000313" key="11">
    <source>
        <dbReference type="EMBL" id="QBP18022.1"/>
    </source>
</evidence>
<evidence type="ECO:0000256" key="6">
    <source>
        <dbReference type="ARBA" id="ARBA00023098"/>
    </source>
</evidence>
<comment type="subunit">
    <text evidence="10">Probably interacts with PlsX.</text>
</comment>
<keyword evidence="2 10" id="KW-0444">Lipid biosynthesis</keyword>
<feature type="transmembrane region" description="Helical" evidence="10">
    <location>
        <begin position="176"/>
        <end position="209"/>
    </location>
</feature>
<gene>
    <name evidence="10 11" type="primary">plsY</name>
    <name evidence="11" type="ORF">ELX58_02415</name>
</gene>
<dbReference type="GO" id="GO:0043772">
    <property type="term" value="F:acyl-phosphate glycerol-3-phosphate acyltransferase activity"/>
    <property type="evidence" value="ECO:0007669"/>
    <property type="project" value="UniProtKB-UniRule"/>
</dbReference>
<comment type="catalytic activity">
    <reaction evidence="10">
        <text>an acyl phosphate + sn-glycerol 3-phosphate = a 1-acyl-sn-glycero-3-phosphate + phosphate</text>
        <dbReference type="Rhea" id="RHEA:34075"/>
        <dbReference type="ChEBI" id="CHEBI:43474"/>
        <dbReference type="ChEBI" id="CHEBI:57597"/>
        <dbReference type="ChEBI" id="CHEBI:57970"/>
        <dbReference type="ChEBI" id="CHEBI:59918"/>
        <dbReference type="EC" id="2.3.1.275"/>
    </reaction>
</comment>
<dbReference type="PANTHER" id="PTHR30309:SF0">
    <property type="entry name" value="GLYCEROL-3-PHOSPHATE ACYLTRANSFERASE-RELATED"/>
    <property type="match status" value="1"/>
</dbReference>
<evidence type="ECO:0000256" key="10">
    <source>
        <dbReference type="HAMAP-Rule" id="MF_01043"/>
    </source>
</evidence>
<dbReference type="Pfam" id="PF02660">
    <property type="entry name" value="G3P_acyltransf"/>
    <property type="match status" value="1"/>
</dbReference>
<comment type="function">
    <text evidence="10">Catalyzes the transfer of an acyl group from acyl-phosphate (acyl-PO(4)) to glycerol-3-phosphate (G3P) to form lysophosphatidic acid (LPA). This enzyme utilizes acyl-phosphate as fatty acyl donor, but not acyl-CoA or acyl-ACP.</text>
</comment>
<dbReference type="PANTHER" id="PTHR30309">
    <property type="entry name" value="INNER MEMBRANE PROTEIN YGIH"/>
    <property type="match status" value="1"/>
</dbReference>